<reference evidence="8 9" key="1">
    <citation type="journal article" date="2016" name="Environ. Microbiol.">
        <title>Genomic resolution of a cold subsurface aquifer community provides metabolic insights for novel microbes adapted to high CO concentrations.</title>
        <authorList>
            <person name="Probst A.J."/>
            <person name="Castelle C.J."/>
            <person name="Singh A."/>
            <person name="Brown C.T."/>
            <person name="Anantharaman K."/>
            <person name="Sharon I."/>
            <person name="Hug L.A."/>
            <person name="Burstein D."/>
            <person name="Emerson J.B."/>
            <person name="Thomas B.C."/>
            <person name="Banfield J.F."/>
        </authorList>
    </citation>
    <scope>NUCLEOTIDE SEQUENCE [LARGE SCALE GENOMIC DNA]</scope>
    <source>
        <strain evidence="8">CG1_02_47_685</strain>
    </source>
</reference>
<gene>
    <name evidence="8" type="ORF">AUJ44_03320</name>
</gene>
<dbReference type="Gene3D" id="1.10.10.200">
    <property type="match status" value="1"/>
</dbReference>
<dbReference type="Proteomes" id="UP000183206">
    <property type="component" value="Unassembled WGS sequence"/>
</dbReference>
<evidence type="ECO:0000256" key="2">
    <source>
        <dbReference type="ARBA" id="ARBA00022490"/>
    </source>
</evidence>
<dbReference type="InterPro" id="IPR017856">
    <property type="entry name" value="Integrase-like_N"/>
</dbReference>
<organism evidence="8 9">
    <name type="scientific">Candidatus Nomurabacteria bacterium CG1_02_47_685</name>
    <dbReference type="NCBI Taxonomy" id="1805282"/>
    <lineage>
        <taxon>Bacteria</taxon>
        <taxon>Candidatus Nomuraibacteriota</taxon>
    </lineage>
</organism>
<dbReference type="AlphaFoldDB" id="A0A1J4VBK0"/>
<keyword evidence="2" id="KW-0963">Cytoplasm</keyword>
<dbReference type="PANTHER" id="PTHR12532">
    <property type="entry name" value="TRANSLATIONAL ACTIVATOR OF CYTOCHROME C OXIDASE 1"/>
    <property type="match status" value="1"/>
</dbReference>
<dbReference type="Pfam" id="PF20772">
    <property type="entry name" value="TACO1_YebC_N"/>
    <property type="match status" value="1"/>
</dbReference>
<dbReference type="InterPro" id="IPR048300">
    <property type="entry name" value="TACO1_YebC-like_2nd/3rd_dom"/>
</dbReference>
<dbReference type="EMBL" id="MNVO01000048">
    <property type="protein sequence ID" value="OIO32109.1"/>
    <property type="molecule type" value="Genomic_DNA"/>
</dbReference>
<dbReference type="InterPro" id="IPR029072">
    <property type="entry name" value="YebC-like"/>
</dbReference>
<dbReference type="PANTHER" id="PTHR12532:SF6">
    <property type="entry name" value="TRANSCRIPTIONAL REGULATORY PROTEIN YEBC-RELATED"/>
    <property type="match status" value="1"/>
</dbReference>
<dbReference type="GO" id="GO:0005829">
    <property type="term" value="C:cytosol"/>
    <property type="evidence" value="ECO:0007669"/>
    <property type="project" value="TreeGrafter"/>
</dbReference>
<evidence type="ECO:0000256" key="4">
    <source>
        <dbReference type="ARBA" id="ARBA00023125"/>
    </source>
</evidence>
<evidence type="ECO:0000259" key="6">
    <source>
        <dbReference type="Pfam" id="PF01709"/>
    </source>
</evidence>
<name>A0A1J4VBK0_9BACT</name>
<dbReference type="Pfam" id="PF01709">
    <property type="entry name" value="Transcrip_reg"/>
    <property type="match status" value="2"/>
</dbReference>
<keyword evidence="4" id="KW-0238">DNA-binding</keyword>
<accession>A0A1J4VBK0</accession>
<evidence type="ECO:0000313" key="9">
    <source>
        <dbReference type="Proteomes" id="UP000183206"/>
    </source>
</evidence>
<evidence type="ECO:0008006" key="10">
    <source>
        <dbReference type="Google" id="ProtNLM"/>
    </source>
</evidence>
<proteinExistence type="inferred from homology"/>
<evidence type="ECO:0000313" key="8">
    <source>
        <dbReference type="EMBL" id="OIO32109.1"/>
    </source>
</evidence>
<sequence>MSGHNKWSKIKHKKAATDAKKSKVFSKYAKLIAVESRNAGGDVNSPGLRAAIEKARSENMPSDNIDRAVKKGVGDDMAHMEAVLYETYGPGGCAILIEGLTDNKNRASAEIKHILSKNGSALAGAGAASWGFEKTADEWSPKTTIEISEEDGARLERMIEELEDNDDVQNVYTNAA</sequence>
<dbReference type="SUPFAM" id="SSF75625">
    <property type="entry name" value="YebC-like"/>
    <property type="match status" value="1"/>
</dbReference>
<feature type="domain" description="TACO1/YebC-like second and third" evidence="6">
    <location>
        <begin position="80"/>
        <end position="135"/>
    </location>
</feature>
<feature type="domain" description="TACO1/YebC-like second and third" evidence="6">
    <location>
        <begin position="136"/>
        <end position="175"/>
    </location>
</feature>
<dbReference type="FunFam" id="1.10.10.200:FF:000002">
    <property type="entry name" value="Probable transcriptional regulatory protein CLM62_37755"/>
    <property type="match status" value="1"/>
</dbReference>
<feature type="domain" description="TACO1/YebC-like N-terminal" evidence="7">
    <location>
        <begin position="5"/>
        <end position="74"/>
    </location>
</feature>
<dbReference type="Gene3D" id="3.30.70.980">
    <property type="match status" value="1"/>
</dbReference>
<dbReference type="GO" id="GO:0003677">
    <property type="term" value="F:DNA binding"/>
    <property type="evidence" value="ECO:0007669"/>
    <property type="project" value="UniProtKB-KW"/>
</dbReference>
<evidence type="ECO:0000256" key="1">
    <source>
        <dbReference type="ARBA" id="ARBA00008724"/>
    </source>
</evidence>
<dbReference type="InterPro" id="IPR026564">
    <property type="entry name" value="Transcrip_reg_TACO1-like_dom3"/>
</dbReference>
<evidence type="ECO:0000256" key="3">
    <source>
        <dbReference type="ARBA" id="ARBA00023015"/>
    </source>
</evidence>
<dbReference type="InterPro" id="IPR002876">
    <property type="entry name" value="Transcrip_reg_TACO1-like"/>
</dbReference>
<evidence type="ECO:0000256" key="5">
    <source>
        <dbReference type="ARBA" id="ARBA00023163"/>
    </source>
</evidence>
<protein>
    <recommendedName>
        <fullName evidence="10">Transcriptional regulator</fullName>
    </recommendedName>
</protein>
<keyword evidence="5" id="KW-0804">Transcription</keyword>
<evidence type="ECO:0000259" key="7">
    <source>
        <dbReference type="Pfam" id="PF20772"/>
    </source>
</evidence>
<dbReference type="InterPro" id="IPR049083">
    <property type="entry name" value="TACO1_YebC_N"/>
</dbReference>
<comment type="caution">
    <text evidence="8">The sequence shown here is derived from an EMBL/GenBank/DDBJ whole genome shotgun (WGS) entry which is preliminary data.</text>
</comment>
<dbReference type="STRING" id="1805282.AUJ44_03320"/>
<keyword evidence="3" id="KW-0805">Transcription regulation</keyword>
<comment type="similarity">
    <text evidence="1">Belongs to the TACO1 family.</text>
</comment>